<feature type="compositionally biased region" description="Basic residues" evidence="1">
    <location>
        <begin position="320"/>
        <end position="329"/>
    </location>
</feature>
<dbReference type="Proteomes" id="UP000008022">
    <property type="component" value="Unassembled WGS sequence"/>
</dbReference>
<feature type="region of interest" description="Disordered" evidence="1">
    <location>
        <begin position="287"/>
        <end position="329"/>
    </location>
</feature>
<dbReference type="EnsemblPlants" id="ORUFI02G26360.1">
    <property type="protein sequence ID" value="ORUFI02G26360.1"/>
    <property type="gene ID" value="ORUFI02G26360"/>
</dbReference>
<proteinExistence type="predicted"/>
<keyword evidence="3" id="KW-1185">Reference proteome</keyword>
<dbReference type="HOGENOM" id="CLU_845627_0_0_1"/>
<organism evidence="2 3">
    <name type="scientific">Oryza rufipogon</name>
    <name type="common">Brownbeard rice</name>
    <name type="synonym">Asian wild rice</name>
    <dbReference type="NCBI Taxonomy" id="4529"/>
    <lineage>
        <taxon>Eukaryota</taxon>
        <taxon>Viridiplantae</taxon>
        <taxon>Streptophyta</taxon>
        <taxon>Embryophyta</taxon>
        <taxon>Tracheophyta</taxon>
        <taxon>Spermatophyta</taxon>
        <taxon>Magnoliopsida</taxon>
        <taxon>Liliopsida</taxon>
        <taxon>Poales</taxon>
        <taxon>Poaceae</taxon>
        <taxon>BOP clade</taxon>
        <taxon>Oryzoideae</taxon>
        <taxon>Oryzeae</taxon>
        <taxon>Oryzinae</taxon>
        <taxon>Oryza</taxon>
    </lineage>
</organism>
<evidence type="ECO:0000313" key="2">
    <source>
        <dbReference type="EnsemblPlants" id="ORUFI02G26360.1"/>
    </source>
</evidence>
<evidence type="ECO:0000256" key="1">
    <source>
        <dbReference type="SAM" id="MobiDB-lite"/>
    </source>
</evidence>
<reference evidence="2" key="2">
    <citation type="submission" date="2015-06" db="UniProtKB">
        <authorList>
            <consortium name="EnsemblPlants"/>
        </authorList>
    </citation>
    <scope>IDENTIFICATION</scope>
</reference>
<protein>
    <submittedName>
        <fullName evidence="2">Uncharacterized protein</fullName>
    </submittedName>
</protein>
<accession>A0A0E0NI50</accession>
<reference evidence="3" key="1">
    <citation type="submission" date="2013-06" db="EMBL/GenBank/DDBJ databases">
        <authorList>
            <person name="Zhao Q."/>
        </authorList>
    </citation>
    <scope>NUCLEOTIDE SEQUENCE</scope>
    <source>
        <strain evidence="3">cv. W1943</strain>
    </source>
</reference>
<evidence type="ECO:0000313" key="3">
    <source>
        <dbReference type="Proteomes" id="UP000008022"/>
    </source>
</evidence>
<sequence>MRVARAAVVGKGAAVALQGRGAQDNRRQRTWEAGIRRRWRAWAANMVKATRGEEDSATATHTHDRLQKSTIFTSCYRQSIWPHAKMTLKDYGLCCETLEDRVFARGHCKNMTQSPLIGNGGNEPAVRGEDEVEDTLAVIVVARGWDDRCWSSGGEEQGIADGRDGGGAMKRIWDAEMTRPQSRGEEARQGEAGVVVDGEETISIQRTVSGGCGRGEHVMWEMLSRTSTARAARRAAGAATGQEAQPVPAAATVDREYLALRGLIEGLCHGLVVLALGMWKQSWRGRPSSRVQTRLAAPPTSRSSATARSNIPFRLLPPRPKGKRKERDI</sequence>
<dbReference type="Gramene" id="ORUFI02G26360.1">
    <property type="protein sequence ID" value="ORUFI02G26360.1"/>
    <property type="gene ID" value="ORUFI02G26360"/>
</dbReference>
<name>A0A0E0NI50_ORYRU</name>
<feature type="compositionally biased region" description="Low complexity" evidence="1">
    <location>
        <begin position="296"/>
        <end position="309"/>
    </location>
</feature>
<dbReference type="AlphaFoldDB" id="A0A0E0NI50"/>